<evidence type="ECO:0000256" key="1">
    <source>
        <dbReference type="SAM" id="MobiDB-lite"/>
    </source>
</evidence>
<feature type="compositionally biased region" description="Pro residues" evidence="1">
    <location>
        <begin position="1022"/>
        <end position="1041"/>
    </location>
</feature>
<feature type="compositionally biased region" description="Basic residues" evidence="1">
    <location>
        <begin position="573"/>
        <end position="586"/>
    </location>
</feature>
<dbReference type="EMBL" id="JAVHNR010000002">
    <property type="protein sequence ID" value="KAK6351139.1"/>
    <property type="molecule type" value="Genomic_DNA"/>
</dbReference>
<feature type="compositionally biased region" description="Pro residues" evidence="1">
    <location>
        <begin position="384"/>
        <end position="393"/>
    </location>
</feature>
<feature type="compositionally biased region" description="Basic and acidic residues" evidence="1">
    <location>
        <begin position="678"/>
        <end position="695"/>
    </location>
</feature>
<feature type="compositionally biased region" description="Low complexity" evidence="1">
    <location>
        <begin position="373"/>
        <end position="383"/>
    </location>
</feature>
<feature type="region of interest" description="Disordered" evidence="1">
    <location>
        <begin position="277"/>
        <end position="394"/>
    </location>
</feature>
<accession>A0AAN8MUX5</accession>
<dbReference type="InterPro" id="IPR002108">
    <property type="entry name" value="ADF-H"/>
</dbReference>
<feature type="compositionally biased region" description="Pro residues" evidence="1">
    <location>
        <begin position="726"/>
        <end position="744"/>
    </location>
</feature>
<feature type="compositionally biased region" description="Low complexity" evidence="1">
    <location>
        <begin position="528"/>
        <end position="572"/>
    </location>
</feature>
<dbReference type="Gene3D" id="3.40.20.10">
    <property type="entry name" value="Severin"/>
    <property type="match status" value="1"/>
</dbReference>
<feature type="compositionally biased region" description="Polar residues" evidence="1">
    <location>
        <begin position="666"/>
        <end position="677"/>
    </location>
</feature>
<feature type="compositionally biased region" description="Basic and acidic residues" evidence="1">
    <location>
        <begin position="762"/>
        <end position="772"/>
    </location>
</feature>
<feature type="compositionally biased region" description="Acidic residues" evidence="1">
    <location>
        <begin position="150"/>
        <end position="160"/>
    </location>
</feature>
<dbReference type="Pfam" id="PF00241">
    <property type="entry name" value="Cofilin_ADF"/>
    <property type="match status" value="1"/>
</dbReference>
<feature type="compositionally biased region" description="Basic and acidic residues" evidence="1">
    <location>
        <begin position="236"/>
        <end position="245"/>
    </location>
</feature>
<gene>
    <name evidence="3" type="ORF">TWF718_004310</name>
</gene>
<comment type="caution">
    <text evidence="3">The sequence shown here is derived from an EMBL/GenBank/DDBJ whole genome shotgun (WGS) entry which is preliminary data.</text>
</comment>
<dbReference type="SUPFAM" id="SSF55753">
    <property type="entry name" value="Actin depolymerizing proteins"/>
    <property type="match status" value="1"/>
</dbReference>
<feature type="region of interest" description="Disordered" evidence="1">
    <location>
        <begin position="475"/>
        <end position="755"/>
    </location>
</feature>
<evidence type="ECO:0000259" key="2">
    <source>
        <dbReference type="Pfam" id="PF00241"/>
    </source>
</evidence>
<feature type="compositionally biased region" description="Low complexity" evidence="1">
    <location>
        <begin position="624"/>
        <end position="642"/>
    </location>
</feature>
<dbReference type="AlphaFoldDB" id="A0AAN8MUX5"/>
<evidence type="ECO:0000313" key="3">
    <source>
        <dbReference type="EMBL" id="KAK6351139.1"/>
    </source>
</evidence>
<feature type="region of interest" description="Disordered" evidence="1">
    <location>
        <begin position="236"/>
        <end position="258"/>
    </location>
</feature>
<organism evidence="3 4">
    <name type="scientific">Orbilia javanica</name>
    <dbReference type="NCBI Taxonomy" id="47235"/>
    <lineage>
        <taxon>Eukaryota</taxon>
        <taxon>Fungi</taxon>
        <taxon>Dikarya</taxon>
        <taxon>Ascomycota</taxon>
        <taxon>Pezizomycotina</taxon>
        <taxon>Orbiliomycetes</taxon>
        <taxon>Orbiliales</taxon>
        <taxon>Orbiliaceae</taxon>
        <taxon>Orbilia</taxon>
    </lineage>
</organism>
<sequence>MALNGLDAQALKEAFDYACSEPGWFLLKYETRDDIVLLGKGASAVKDMRELISSEPDDSPIYGFIRYRRRNILIKLVPDNTSRVLKARSQVHFQSVVERFSPCDVTVSLKSYKELTDAALTTACSTHTATASISSSSSSLRQRRLTDIQETSEEGFETLEAEAKPEPTTTSKVVENQQGLQVIVTTHDPGVSSDGRRAPIEVEISAPEPIKVEQEVEDFNVLDTVDEMGLTRMDSLIRDQEDGGPPRKSTSSTTGRPTAEDIYAELALKYAPKVKLGPRPSADWHKRPHTSSSTGSGPAAVGDKETSKSGPTASVPKNVHLPARIPTRKARSGSQSSNHSKLQFQATFEATGAAASKRKGSLHHPGPPPPLQFASANNTTTPSNPFPPAPLSPTPSFTSIKSALSTSSHSAAAFYLANPIGAAPAAAAASASSSGISPEKARLMKALELRKKALAATSVTGTATATAATANAGTAAGSVTGTGTGTGSGSGSGSRAGSHSGSRTGTGSVARLTTPHQPGADEEDETADAATAPKIITATSLSPSSPSSSASISVIKLSRSGSTTSTKSNRSVSRSRSKSKSSKSSKARTTPISTSPPPATTQIGSTLHASSPDEMSATLTEAGSPPTSSSSSITPSEPTSLTNSVPDTPTQGSYAAPSEPAPIENTLPSPTQAPSTSTEHDSQKSFSDDLDKESESSYGVSDLNGESVESNTITDDGEDRIATRLHPPPPTLLLPTPKSAPPESPKTKENTQPEIVSKIIEVKEEPKRDDTPPRSPLLHLNMLHPKTPADYLDNQMLPKTHNRLPSTEIPVIETARSVSAPFLNNQDKKPVLVASSRKVSVSSSVSQRIKALEMLSKDKPAAASPPVLPPQRSRPSSPTPQFAPVRTNSLKTSASSPNLSPLVSPGTPRQRIDSPFLLNKKTSDELNVKLQGLPTGTWTPSKARAGSFGEISIVPPRKASVASVSSLNISTIAEPPTIPPKKEDSPPKTADGSPKSKISPLLRRMSSSKAKKTSSPITPVTPVTPPTTTPVSVAPPPPPPPAAPVEKKVLLTGWVNVQLPNTMFWKRRYLRIDSDTWLYLTLSADENSPQTGKYNIKNEVMAAMVPDIDEQELPNSVNLRLIEGGVLACACENDQEQTNILKVVRSCIA</sequence>
<feature type="region of interest" description="Disordered" evidence="1">
    <location>
        <begin position="762"/>
        <end position="781"/>
    </location>
</feature>
<dbReference type="InterPro" id="IPR029006">
    <property type="entry name" value="ADF-H/Gelsolin-like_dom_sf"/>
</dbReference>
<feature type="compositionally biased region" description="Low complexity" evidence="1">
    <location>
        <begin position="870"/>
        <end position="880"/>
    </location>
</feature>
<name>A0AAN8MUX5_9PEZI</name>
<reference evidence="3 4" key="1">
    <citation type="submission" date="2019-10" db="EMBL/GenBank/DDBJ databases">
        <authorList>
            <person name="Palmer J.M."/>
        </authorList>
    </citation>
    <scope>NUCLEOTIDE SEQUENCE [LARGE SCALE GENOMIC DNA]</scope>
    <source>
        <strain evidence="3 4">TWF718</strain>
    </source>
</reference>
<keyword evidence="4" id="KW-1185">Reference proteome</keyword>
<feature type="compositionally biased region" description="Polar residues" evidence="1">
    <location>
        <begin position="643"/>
        <end position="653"/>
    </location>
</feature>
<proteinExistence type="predicted"/>
<dbReference type="GO" id="GO:0003779">
    <property type="term" value="F:actin binding"/>
    <property type="evidence" value="ECO:0007669"/>
    <property type="project" value="InterPro"/>
</dbReference>
<evidence type="ECO:0000313" key="4">
    <source>
        <dbReference type="Proteomes" id="UP001313282"/>
    </source>
</evidence>
<feature type="compositionally biased region" description="Polar residues" evidence="1">
    <location>
        <begin position="167"/>
        <end position="179"/>
    </location>
</feature>
<protein>
    <recommendedName>
        <fullName evidence="2">ADF-H domain-containing protein</fullName>
    </recommendedName>
</protein>
<feature type="domain" description="ADF-H" evidence="2">
    <location>
        <begin position="10"/>
        <end position="122"/>
    </location>
</feature>
<feature type="compositionally biased region" description="Polar residues" evidence="1">
    <location>
        <begin position="332"/>
        <end position="348"/>
    </location>
</feature>
<feature type="compositionally biased region" description="Low complexity" evidence="1">
    <location>
        <begin position="495"/>
        <end position="508"/>
    </location>
</feature>
<feature type="region of interest" description="Disordered" evidence="1">
    <location>
        <begin position="856"/>
        <end position="913"/>
    </location>
</feature>
<feature type="region of interest" description="Disordered" evidence="1">
    <location>
        <begin position="131"/>
        <end position="179"/>
    </location>
</feature>
<feature type="region of interest" description="Disordered" evidence="1">
    <location>
        <begin position="972"/>
        <end position="1041"/>
    </location>
</feature>
<feature type="compositionally biased region" description="Gly residues" evidence="1">
    <location>
        <begin position="480"/>
        <end position="494"/>
    </location>
</feature>
<dbReference type="Proteomes" id="UP001313282">
    <property type="component" value="Unassembled WGS sequence"/>
</dbReference>
<feature type="compositionally biased region" description="Polar residues" evidence="1">
    <location>
        <begin position="886"/>
        <end position="901"/>
    </location>
</feature>